<dbReference type="Proteomes" id="UP001311232">
    <property type="component" value="Unassembled WGS sequence"/>
</dbReference>
<name>A0AAV9S6H1_9TELE</name>
<organism evidence="2 3">
    <name type="scientific">Crenichthys baileyi</name>
    <name type="common">White River springfish</name>
    <dbReference type="NCBI Taxonomy" id="28760"/>
    <lineage>
        <taxon>Eukaryota</taxon>
        <taxon>Metazoa</taxon>
        <taxon>Chordata</taxon>
        <taxon>Craniata</taxon>
        <taxon>Vertebrata</taxon>
        <taxon>Euteleostomi</taxon>
        <taxon>Actinopterygii</taxon>
        <taxon>Neopterygii</taxon>
        <taxon>Teleostei</taxon>
        <taxon>Neoteleostei</taxon>
        <taxon>Acanthomorphata</taxon>
        <taxon>Ovalentaria</taxon>
        <taxon>Atherinomorphae</taxon>
        <taxon>Cyprinodontiformes</taxon>
        <taxon>Goodeidae</taxon>
        <taxon>Crenichthys</taxon>
    </lineage>
</organism>
<gene>
    <name evidence="2" type="ORF">CRENBAI_010050</name>
</gene>
<comment type="caution">
    <text evidence="2">The sequence shown here is derived from an EMBL/GenBank/DDBJ whole genome shotgun (WGS) entry which is preliminary data.</text>
</comment>
<dbReference type="AlphaFoldDB" id="A0AAV9S6H1"/>
<feature type="region of interest" description="Disordered" evidence="1">
    <location>
        <begin position="65"/>
        <end position="89"/>
    </location>
</feature>
<feature type="compositionally biased region" description="Basic and acidic residues" evidence="1">
    <location>
        <begin position="36"/>
        <end position="48"/>
    </location>
</feature>
<evidence type="ECO:0000256" key="1">
    <source>
        <dbReference type="SAM" id="MobiDB-lite"/>
    </source>
</evidence>
<keyword evidence="3" id="KW-1185">Reference proteome</keyword>
<dbReference type="EMBL" id="JAHHUM010000885">
    <property type="protein sequence ID" value="KAK5616487.1"/>
    <property type="molecule type" value="Genomic_DNA"/>
</dbReference>
<evidence type="ECO:0000313" key="2">
    <source>
        <dbReference type="EMBL" id="KAK5616487.1"/>
    </source>
</evidence>
<sequence length="154" mass="16834">MEIHSRRSVCLCQRGMDNESECSPGGNKRKSQGIVFRDEAGQGDEHPNNPRQAVTQQQLLLWVTRQDTRGDQLNADTSDPPPPSCSDSTLSAAAHFNPLSLDGRGEGLIQPKCVGLAWSYQHFPTNLHCYATLPSPIEINALLGAADLTVIRLQ</sequence>
<proteinExistence type="predicted"/>
<feature type="region of interest" description="Disordered" evidence="1">
    <location>
        <begin position="17"/>
        <end position="53"/>
    </location>
</feature>
<evidence type="ECO:0000313" key="3">
    <source>
        <dbReference type="Proteomes" id="UP001311232"/>
    </source>
</evidence>
<reference evidence="2 3" key="1">
    <citation type="submission" date="2021-06" db="EMBL/GenBank/DDBJ databases">
        <authorList>
            <person name="Palmer J.M."/>
        </authorList>
    </citation>
    <scope>NUCLEOTIDE SEQUENCE [LARGE SCALE GENOMIC DNA]</scope>
    <source>
        <strain evidence="2 3">MEX-2019</strain>
        <tissue evidence="2">Muscle</tissue>
    </source>
</reference>
<accession>A0AAV9S6H1</accession>
<protein>
    <submittedName>
        <fullName evidence="2">Uncharacterized protein</fullName>
    </submittedName>
</protein>